<name>A3VGY9_9RHOB</name>
<evidence type="ECO:0000313" key="2">
    <source>
        <dbReference type="EMBL" id="EAQ12544.1"/>
    </source>
</evidence>
<evidence type="ECO:0000256" key="1">
    <source>
        <dbReference type="SAM" id="MobiDB-lite"/>
    </source>
</evidence>
<dbReference type="EMBL" id="AAMT01000008">
    <property type="protein sequence ID" value="EAQ12544.1"/>
    <property type="molecule type" value="Genomic_DNA"/>
</dbReference>
<accession>A3VGY9</accession>
<comment type="caution">
    <text evidence="2">The sequence shown here is derived from an EMBL/GenBank/DDBJ whole genome shotgun (WGS) entry which is preliminary data.</text>
</comment>
<evidence type="ECO:0000313" key="3">
    <source>
        <dbReference type="Proteomes" id="UP000002931"/>
    </source>
</evidence>
<dbReference type="Proteomes" id="UP000002931">
    <property type="component" value="Unassembled WGS sequence"/>
</dbReference>
<sequence length="79" mass="9021">MNCEVDGTDMKRAAHRRRTRHCRHDSVRRSRRRVDPKVAPCCDLGRSRCTRGGGAVLQLLRQRGLAPRRAPGPVLHRVE</sequence>
<feature type="region of interest" description="Disordered" evidence="1">
    <location>
        <begin position="1"/>
        <end position="28"/>
    </location>
</feature>
<dbReference type="HOGENOM" id="CLU_2601863_0_0_5"/>
<organism evidence="2 3">
    <name type="scientific">Maritimibacter alkaliphilus HTCC2654</name>
    <dbReference type="NCBI Taxonomy" id="314271"/>
    <lineage>
        <taxon>Bacteria</taxon>
        <taxon>Pseudomonadati</taxon>
        <taxon>Pseudomonadota</taxon>
        <taxon>Alphaproteobacteria</taxon>
        <taxon>Rhodobacterales</taxon>
        <taxon>Roseobacteraceae</taxon>
        <taxon>Maritimibacter</taxon>
    </lineage>
</organism>
<proteinExistence type="predicted"/>
<reference evidence="2 3" key="1">
    <citation type="journal article" date="2010" name="J. Bacteriol.">
        <title>Genome sequences of Pelagibaca bermudensis HTCC2601T and Maritimibacter alkaliphilus HTCC2654T, the type strains of two marine Roseobacter genera.</title>
        <authorList>
            <person name="Thrash J.C."/>
            <person name="Cho J.C."/>
            <person name="Ferriera S."/>
            <person name="Johnson J."/>
            <person name="Vergin K.L."/>
            <person name="Giovannoni S.J."/>
        </authorList>
    </citation>
    <scope>NUCLEOTIDE SEQUENCE [LARGE SCALE GENOMIC DNA]</scope>
    <source>
        <strain evidence="2 3">HTCC2654</strain>
    </source>
</reference>
<protein>
    <submittedName>
        <fullName evidence="2">Uncharacterized protein</fullName>
    </submittedName>
</protein>
<dbReference type="AlphaFoldDB" id="A3VGY9"/>
<feature type="compositionally biased region" description="Basic residues" evidence="1">
    <location>
        <begin position="13"/>
        <end position="23"/>
    </location>
</feature>
<keyword evidence="3" id="KW-1185">Reference proteome</keyword>
<gene>
    <name evidence="2" type="ORF">RB2654_14700</name>
</gene>